<evidence type="ECO:0000313" key="2">
    <source>
        <dbReference type="EMBL" id="KAG9920081.1"/>
    </source>
</evidence>
<reference evidence="3" key="2">
    <citation type="submission" date="2021-08" db="EMBL/GenBank/DDBJ databases">
        <authorList>
            <person name="Gostincar C."/>
            <person name="Sun X."/>
            <person name="Song Z."/>
            <person name="Gunde-Cimerman N."/>
        </authorList>
    </citation>
    <scope>NUCLEOTIDE SEQUENCE</scope>
    <source>
        <strain evidence="3">EXF-9298</strain>
    </source>
</reference>
<protein>
    <submittedName>
        <fullName evidence="3">Uncharacterized protein</fullName>
    </submittedName>
</protein>
<dbReference type="Proteomes" id="UP000729357">
    <property type="component" value="Unassembled WGS sequence"/>
</dbReference>
<sequence length="94" mass="10148">MPSYSDRESIDSGRQSVPMWDSSDPDRAPPPLPIPPNSPGLATRSNASANIQATAQRLTERARESMPASAYTTNPPPSTSPDKSLIKGAHHRRL</sequence>
<feature type="non-terminal residue" evidence="3">
    <location>
        <position position="1"/>
    </location>
</feature>
<feature type="compositionally biased region" description="Pro residues" evidence="1">
    <location>
        <begin position="28"/>
        <end position="38"/>
    </location>
</feature>
<dbReference type="EMBL" id="JAHFXS010008605">
    <property type="protein sequence ID" value="KAG9920084.1"/>
    <property type="molecule type" value="Genomic_DNA"/>
</dbReference>
<reference evidence="3" key="1">
    <citation type="journal article" date="2021" name="J Fungi (Basel)">
        <title>Virulence traits and population genomics of the black yeast Aureobasidium melanogenum.</title>
        <authorList>
            <person name="Cernosa A."/>
            <person name="Sun X."/>
            <person name="Gostincar C."/>
            <person name="Fang C."/>
            <person name="Gunde-Cimerman N."/>
            <person name="Song Z."/>
        </authorList>
    </citation>
    <scope>NUCLEOTIDE SEQUENCE</scope>
    <source>
        <strain evidence="3">EXF-9298</strain>
    </source>
</reference>
<organism evidence="3 4">
    <name type="scientific">Aureobasidium melanogenum</name>
    <name type="common">Aureobasidium pullulans var. melanogenum</name>
    <dbReference type="NCBI Taxonomy" id="46634"/>
    <lineage>
        <taxon>Eukaryota</taxon>
        <taxon>Fungi</taxon>
        <taxon>Dikarya</taxon>
        <taxon>Ascomycota</taxon>
        <taxon>Pezizomycotina</taxon>
        <taxon>Dothideomycetes</taxon>
        <taxon>Dothideomycetidae</taxon>
        <taxon>Dothideales</taxon>
        <taxon>Saccotheciaceae</taxon>
        <taxon>Aureobasidium</taxon>
    </lineage>
</organism>
<dbReference type="EMBL" id="JAHFXS010008607">
    <property type="protein sequence ID" value="KAG9920081.1"/>
    <property type="molecule type" value="Genomic_DNA"/>
</dbReference>
<dbReference type="AlphaFoldDB" id="A0A9P8F0H7"/>
<accession>A0A9P8F0H7</accession>
<evidence type="ECO:0000313" key="3">
    <source>
        <dbReference type="EMBL" id="KAG9920084.1"/>
    </source>
</evidence>
<evidence type="ECO:0000256" key="1">
    <source>
        <dbReference type="SAM" id="MobiDB-lite"/>
    </source>
</evidence>
<feature type="compositionally biased region" description="Polar residues" evidence="1">
    <location>
        <begin position="43"/>
        <end position="57"/>
    </location>
</feature>
<gene>
    <name evidence="3" type="ORF">KCU98_g22400</name>
    <name evidence="2" type="ORF">KCU98_g22402</name>
</gene>
<feature type="compositionally biased region" description="Basic and acidic residues" evidence="1">
    <location>
        <begin position="1"/>
        <end position="11"/>
    </location>
</feature>
<evidence type="ECO:0000313" key="4">
    <source>
        <dbReference type="Proteomes" id="UP000729357"/>
    </source>
</evidence>
<comment type="caution">
    <text evidence="3">The sequence shown here is derived from an EMBL/GenBank/DDBJ whole genome shotgun (WGS) entry which is preliminary data.</text>
</comment>
<keyword evidence="4" id="KW-1185">Reference proteome</keyword>
<name>A0A9P8F0H7_AURME</name>
<feature type="region of interest" description="Disordered" evidence="1">
    <location>
        <begin position="1"/>
        <end position="94"/>
    </location>
</feature>
<proteinExistence type="predicted"/>